<feature type="compositionally biased region" description="Low complexity" evidence="7">
    <location>
        <begin position="382"/>
        <end position="398"/>
    </location>
</feature>
<dbReference type="Gene3D" id="3.30.50.10">
    <property type="entry name" value="Erythroid Transcription Factor GATA-1, subunit A"/>
    <property type="match status" value="1"/>
</dbReference>
<dbReference type="Pfam" id="PF00320">
    <property type="entry name" value="GATA"/>
    <property type="match status" value="1"/>
</dbReference>
<dbReference type="GO" id="GO:0030154">
    <property type="term" value="P:cell differentiation"/>
    <property type="evidence" value="ECO:0007669"/>
    <property type="project" value="TreeGrafter"/>
</dbReference>
<dbReference type="InterPro" id="IPR000679">
    <property type="entry name" value="Znf_GATA"/>
</dbReference>
<dbReference type="AlphaFoldDB" id="A0A453CJ84"/>
<dbReference type="GO" id="GO:0005634">
    <property type="term" value="C:nucleus"/>
    <property type="evidence" value="ECO:0007669"/>
    <property type="project" value="TreeGrafter"/>
</dbReference>
<feature type="region of interest" description="Disordered" evidence="7">
    <location>
        <begin position="421"/>
        <end position="464"/>
    </location>
</feature>
<accession>A0A453CJ84</accession>
<keyword evidence="8" id="KW-1133">Transmembrane helix</keyword>
<keyword evidence="2" id="KW-0479">Metal-binding</keyword>
<dbReference type="STRING" id="200361.A0A453CJ84"/>
<reference evidence="10" key="5">
    <citation type="journal article" date="2021" name="G3 (Bethesda)">
        <title>Aegilops tauschii genome assembly Aet v5.0 features greater sequence contiguity and improved annotation.</title>
        <authorList>
            <person name="Wang L."/>
            <person name="Zhu T."/>
            <person name="Rodriguez J.C."/>
            <person name="Deal K.R."/>
            <person name="Dubcovsky J."/>
            <person name="McGuire P.E."/>
            <person name="Lux T."/>
            <person name="Spannagl M."/>
            <person name="Mayer K.F.X."/>
            <person name="Baldrich P."/>
            <person name="Meyers B.C."/>
            <person name="Huo N."/>
            <person name="Gu Y.Q."/>
            <person name="Zhou H."/>
            <person name="Devos K.M."/>
            <person name="Bennetzen J.L."/>
            <person name="Unver T."/>
            <person name="Budak H."/>
            <person name="Gulick P.J."/>
            <person name="Galiba G."/>
            <person name="Kalapos B."/>
            <person name="Nelson D.R."/>
            <person name="Li P."/>
            <person name="You F.M."/>
            <person name="Luo M.C."/>
            <person name="Dvorak J."/>
        </authorList>
    </citation>
    <scope>NUCLEOTIDE SEQUENCE [LARGE SCALE GENOMIC DNA]</scope>
    <source>
        <strain evidence="10">cv. AL8/78</strain>
    </source>
</reference>
<evidence type="ECO:0000313" key="10">
    <source>
        <dbReference type="EnsemblPlants" id="AET2Gv20865800.1"/>
    </source>
</evidence>
<dbReference type="CDD" id="cd00202">
    <property type="entry name" value="ZnF_GATA"/>
    <property type="match status" value="1"/>
</dbReference>
<evidence type="ECO:0000256" key="6">
    <source>
        <dbReference type="PROSITE-ProRule" id="PRU00094"/>
    </source>
</evidence>
<sequence>RSTTITTTRGGGKHRDDETAALLLVASPFFSASVSFFSFLHKEKKMSSKASVDTEKIVRWRHKNKDGNSSGGAPKAKEKERTRRKIWSAGGGKPAGAGGGVKCEKGEGREATLLAFVVPTDFGSHSMLHQTLIPSSLAFSASASPSPDPLPFASNAAAAAAAATPLRSSAMPSYAHHHSSLDERMDALKGSSREEETPDEAAAEAPAAWGFAERDGFSVEDLLDLEEFCEPDRDGADEPEEAPAAAVKEEKLNDGPNQSVVSYELAPPAPPAPEIVDLPAHDVEEELEWVSRIMDDSLSELPPQPAPPASMMASLAPRPPQHRLPQRHPQDGAYRALPSMSDPMRTPTICALSTEALVPVKAKRSKRSRASGWSLSGPAPDSTSSSSTTTTSSCSSSASFSPYFLLDTPHFGASELMEEYNILPPPPKKSKHGKSSKQKAKKRGRKPKNLPAPSSAMEAATQSDRRCSHCGVQKTPQWRAGPEGAKTLCNACGVRYKSGRLLPEYRPACSPTYVSSVHSNSHRKVLEMRRKKEDGPLTVTATAPAVASF</sequence>
<reference evidence="11" key="1">
    <citation type="journal article" date="2014" name="Science">
        <title>Ancient hybridizations among the ancestral genomes of bread wheat.</title>
        <authorList>
            <consortium name="International Wheat Genome Sequencing Consortium,"/>
            <person name="Marcussen T."/>
            <person name="Sandve S.R."/>
            <person name="Heier L."/>
            <person name="Spannagl M."/>
            <person name="Pfeifer M."/>
            <person name="Jakobsen K.S."/>
            <person name="Wulff B.B."/>
            <person name="Steuernagel B."/>
            <person name="Mayer K.F."/>
            <person name="Olsen O.A."/>
        </authorList>
    </citation>
    <scope>NUCLEOTIDE SEQUENCE [LARGE SCALE GENOMIC DNA]</scope>
    <source>
        <strain evidence="11">cv. AL8/78</strain>
    </source>
</reference>
<proteinExistence type="inferred from homology"/>
<protein>
    <recommendedName>
        <fullName evidence="9">GATA-type domain-containing protein</fullName>
    </recommendedName>
</protein>
<evidence type="ECO:0000256" key="4">
    <source>
        <dbReference type="ARBA" id="ARBA00022833"/>
    </source>
</evidence>
<evidence type="ECO:0000256" key="5">
    <source>
        <dbReference type="ARBA" id="ARBA00023159"/>
    </source>
</evidence>
<feature type="compositionally biased region" description="Basic residues" evidence="7">
    <location>
        <begin position="428"/>
        <end position="448"/>
    </location>
</feature>
<keyword evidence="8" id="KW-0472">Membrane</keyword>
<feature type="region of interest" description="Disordered" evidence="7">
    <location>
        <begin position="230"/>
        <end position="276"/>
    </location>
</feature>
<reference evidence="11" key="2">
    <citation type="journal article" date="2017" name="Nat. Plants">
        <title>The Aegilops tauschii genome reveals multiple impacts of transposons.</title>
        <authorList>
            <person name="Zhao G."/>
            <person name="Zou C."/>
            <person name="Li K."/>
            <person name="Wang K."/>
            <person name="Li T."/>
            <person name="Gao L."/>
            <person name="Zhang X."/>
            <person name="Wang H."/>
            <person name="Yang Z."/>
            <person name="Liu X."/>
            <person name="Jiang W."/>
            <person name="Mao L."/>
            <person name="Kong X."/>
            <person name="Jiao Y."/>
            <person name="Jia J."/>
        </authorList>
    </citation>
    <scope>NUCLEOTIDE SEQUENCE [LARGE SCALE GENOMIC DNA]</scope>
    <source>
        <strain evidence="11">cv. AL8/78</strain>
    </source>
</reference>
<dbReference type="PANTHER" id="PTHR45658">
    <property type="entry name" value="GATA TRANSCRIPTION FACTOR"/>
    <property type="match status" value="1"/>
</dbReference>
<reference evidence="10" key="4">
    <citation type="submission" date="2019-03" db="UniProtKB">
        <authorList>
            <consortium name="EnsemblPlants"/>
        </authorList>
    </citation>
    <scope>IDENTIFICATION</scope>
</reference>
<name>A0A453CJ84_AEGTS</name>
<keyword evidence="4" id="KW-0862">Zinc</keyword>
<evidence type="ECO:0000256" key="8">
    <source>
        <dbReference type="SAM" id="Phobius"/>
    </source>
</evidence>
<feature type="domain" description="GATA-type" evidence="9">
    <location>
        <begin position="461"/>
        <end position="497"/>
    </location>
</feature>
<reference evidence="10" key="3">
    <citation type="journal article" date="2017" name="Nature">
        <title>Genome sequence of the progenitor of the wheat D genome Aegilops tauschii.</title>
        <authorList>
            <person name="Luo M.C."/>
            <person name="Gu Y.Q."/>
            <person name="Puiu D."/>
            <person name="Wang H."/>
            <person name="Twardziok S.O."/>
            <person name="Deal K.R."/>
            <person name="Huo N."/>
            <person name="Zhu T."/>
            <person name="Wang L."/>
            <person name="Wang Y."/>
            <person name="McGuire P.E."/>
            <person name="Liu S."/>
            <person name="Long H."/>
            <person name="Ramasamy R.K."/>
            <person name="Rodriguez J.C."/>
            <person name="Van S.L."/>
            <person name="Yuan L."/>
            <person name="Wang Z."/>
            <person name="Xia Z."/>
            <person name="Xiao L."/>
            <person name="Anderson O.D."/>
            <person name="Ouyang S."/>
            <person name="Liang Y."/>
            <person name="Zimin A.V."/>
            <person name="Pertea G."/>
            <person name="Qi P."/>
            <person name="Bennetzen J.L."/>
            <person name="Dai X."/>
            <person name="Dawson M.W."/>
            <person name="Muller H.G."/>
            <person name="Kugler K."/>
            <person name="Rivarola-Duarte L."/>
            <person name="Spannagl M."/>
            <person name="Mayer K.F.X."/>
            <person name="Lu F.H."/>
            <person name="Bevan M.W."/>
            <person name="Leroy P."/>
            <person name="Li P."/>
            <person name="You F.M."/>
            <person name="Sun Q."/>
            <person name="Liu Z."/>
            <person name="Lyons E."/>
            <person name="Wicker T."/>
            <person name="Salzberg S.L."/>
            <person name="Devos K.M."/>
            <person name="Dvorak J."/>
        </authorList>
    </citation>
    <scope>NUCLEOTIDE SEQUENCE [LARGE SCALE GENOMIC DNA]</scope>
    <source>
        <strain evidence="10">cv. AL8/78</strain>
    </source>
</reference>
<feature type="region of interest" description="Disordered" evidence="7">
    <location>
        <begin position="297"/>
        <end position="398"/>
    </location>
</feature>
<evidence type="ECO:0000259" key="9">
    <source>
        <dbReference type="PROSITE" id="PS50114"/>
    </source>
</evidence>
<evidence type="ECO:0000256" key="2">
    <source>
        <dbReference type="ARBA" id="ARBA00022723"/>
    </source>
</evidence>
<feature type="region of interest" description="Disordered" evidence="7">
    <location>
        <begin position="61"/>
        <end position="82"/>
    </location>
</feature>
<dbReference type="InterPro" id="IPR051140">
    <property type="entry name" value="GATA_TF"/>
</dbReference>
<dbReference type="FunFam" id="3.30.50.10:FF:000018">
    <property type="entry name" value="GATA transcription factor"/>
    <property type="match status" value="1"/>
</dbReference>
<feature type="transmembrane region" description="Helical" evidence="8">
    <location>
        <begin position="20"/>
        <end position="40"/>
    </location>
</feature>
<comment type="similarity">
    <text evidence="1">Belongs to the type IV zinc-finger family. Class A subfamily.</text>
</comment>
<dbReference type="Proteomes" id="UP000015105">
    <property type="component" value="Chromosome 2D"/>
</dbReference>
<evidence type="ECO:0000256" key="1">
    <source>
        <dbReference type="ARBA" id="ARBA00005694"/>
    </source>
</evidence>
<dbReference type="GO" id="GO:0006355">
    <property type="term" value="P:regulation of DNA-templated transcription"/>
    <property type="evidence" value="ECO:0007669"/>
    <property type="project" value="InterPro"/>
</dbReference>
<dbReference type="PROSITE" id="PS50114">
    <property type="entry name" value="GATA_ZN_FINGER_2"/>
    <property type="match status" value="1"/>
</dbReference>
<dbReference type="PANTHER" id="PTHR45658:SF131">
    <property type="entry name" value="OS04G0539500 PROTEIN"/>
    <property type="match status" value="1"/>
</dbReference>
<dbReference type="PROSITE" id="PS00344">
    <property type="entry name" value="GATA_ZN_FINGER_1"/>
    <property type="match status" value="1"/>
</dbReference>
<dbReference type="Gramene" id="AET2Gv20865800.1">
    <property type="protein sequence ID" value="AET2Gv20865800.1"/>
    <property type="gene ID" value="AET2Gv20865800"/>
</dbReference>
<evidence type="ECO:0000256" key="3">
    <source>
        <dbReference type="ARBA" id="ARBA00022771"/>
    </source>
</evidence>
<feature type="region of interest" description="Disordered" evidence="7">
    <location>
        <begin position="187"/>
        <end position="209"/>
    </location>
</feature>
<evidence type="ECO:0000256" key="7">
    <source>
        <dbReference type="SAM" id="MobiDB-lite"/>
    </source>
</evidence>
<dbReference type="GO" id="GO:0043565">
    <property type="term" value="F:sequence-specific DNA binding"/>
    <property type="evidence" value="ECO:0007669"/>
    <property type="project" value="InterPro"/>
</dbReference>
<dbReference type="InterPro" id="IPR013088">
    <property type="entry name" value="Znf_NHR/GATA"/>
</dbReference>
<keyword evidence="3 6" id="KW-0863">Zinc-finger</keyword>
<dbReference type="SMART" id="SM00401">
    <property type="entry name" value="ZnF_GATA"/>
    <property type="match status" value="1"/>
</dbReference>
<keyword evidence="11" id="KW-1185">Reference proteome</keyword>
<dbReference type="EnsemblPlants" id="AET2Gv20865800.1">
    <property type="protein sequence ID" value="AET2Gv20865800.1"/>
    <property type="gene ID" value="AET2Gv20865800"/>
</dbReference>
<keyword evidence="5" id="KW-0010">Activator</keyword>
<dbReference type="GO" id="GO:0008270">
    <property type="term" value="F:zinc ion binding"/>
    <property type="evidence" value="ECO:0007669"/>
    <property type="project" value="UniProtKB-KW"/>
</dbReference>
<keyword evidence="8" id="KW-0812">Transmembrane</keyword>
<dbReference type="SUPFAM" id="SSF57716">
    <property type="entry name" value="Glucocorticoid receptor-like (DNA-binding domain)"/>
    <property type="match status" value="1"/>
</dbReference>
<evidence type="ECO:0000313" key="11">
    <source>
        <dbReference type="Proteomes" id="UP000015105"/>
    </source>
</evidence>
<organism evidence="10 11">
    <name type="scientific">Aegilops tauschii subsp. strangulata</name>
    <name type="common">Goatgrass</name>
    <dbReference type="NCBI Taxonomy" id="200361"/>
    <lineage>
        <taxon>Eukaryota</taxon>
        <taxon>Viridiplantae</taxon>
        <taxon>Streptophyta</taxon>
        <taxon>Embryophyta</taxon>
        <taxon>Tracheophyta</taxon>
        <taxon>Spermatophyta</taxon>
        <taxon>Magnoliopsida</taxon>
        <taxon>Liliopsida</taxon>
        <taxon>Poales</taxon>
        <taxon>Poaceae</taxon>
        <taxon>BOP clade</taxon>
        <taxon>Pooideae</taxon>
        <taxon>Triticodae</taxon>
        <taxon>Triticeae</taxon>
        <taxon>Triticinae</taxon>
        <taxon>Aegilops</taxon>
    </lineage>
</organism>